<reference evidence="2" key="1">
    <citation type="submission" date="2024-04" db="EMBL/GenBank/DDBJ databases">
        <authorList>
            <consortium name="Molecular Ecology Group"/>
        </authorList>
    </citation>
    <scope>NUCLEOTIDE SEQUENCE</scope>
</reference>
<dbReference type="EMBL" id="OZ034834">
    <property type="protein sequence ID" value="CAL1675994.1"/>
    <property type="molecule type" value="Genomic_DNA"/>
</dbReference>
<feature type="domain" description="Death" evidence="1">
    <location>
        <begin position="164"/>
        <end position="248"/>
    </location>
</feature>
<dbReference type="AlphaFoldDB" id="A0AAV2N7H4"/>
<dbReference type="Pfam" id="PF00531">
    <property type="entry name" value="Death"/>
    <property type="match status" value="1"/>
</dbReference>
<proteinExistence type="predicted"/>
<dbReference type="InterPro" id="IPR000488">
    <property type="entry name" value="Death_dom"/>
</dbReference>
<evidence type="ECO:0000259" key="1">
    <source>
        <dbReference type="PROSITE" id="PS50017"/>
    </source>
</evidence>
<keyword evidence="3" id="KW-1185">Reference proteome</keyword>
<dbReference type="GO" id="GO:0007165">
    <property type="term" value="P:signal transduction"/>
    <property type="evidence" value="ECO:0007669"/>
    <property type="project" value="InterPro"/>
</dbReference>
<organism evidence="2 3">
    <name type="scientific">Lasius platythorax</name>
    <dbReference type="NCBI Taxonomy" id="488582"/>
    <lineage>
        <taxon>Eukaryota</taxon>
        <taxon>Metazoa</taxon>
        <taxon>Ecdysozoa</taxon>
        <taxon>Arthropoda</taxon>
        <taxon>Hexapoda</taxon>
        <taxon>Insecta</taxon>
        <taxon>Pterygota</taxon>
        <taxon>Neoptera</taxon>
        <taxon>Endopterygota</taxon>
        <taxon>Hymenoptera</taxon>
        <taxon>Apocrita</taxon>
        <taxon>Aculeata</taxon>
        <taxon>Formicoidea</taxon>
        <taxon>Formicidae</taxon>
        <taxon>Formicinae</taxon>
        <taxon>Lasius</taxon>
        <taxon>Lasius</taxon>
    </lineage>
</organism>
<dbReference type="InterPro" id="IPR011029">
    <property type="entry name" value="DEATH-like_dom_sf"/>
</dbReference>
<evidence type="ECO:0000313" key="2">
    <source>
        <dbReference type="EMBL" id="CAL1675994.1"/>
    </source>
</evidence>
<accession>A0AAV2N7H4</accession>
<dbReference type="PROSITE" id="PS50017">
    <property type="entry name" value="DEATH_DOMAIN"/>
    <property type="match status" value="1"/>
</dbReference>
<dbReference type="SUPFAM" id="SSF47986">
    <property type="entry name" value="DEATH domain"/>
    <property type="match status" value="1"/>
</dbReference>
<evidence type="ECO:0000313" key="3">
    <source>
        <dbReference type="Proteomes" id="UP001497644"/>
    </source>
</evidence>
<dbReference type="Proteomes" id="UP001497644">
    <property type="component" value="Chromosome 11"/>
</dbReference>
<dbReference type="Gene3D" id="1.10.533.10">
    <property type="entry name" value="Death Domain, Fas"/>
    <property type="match status" value="2"/>
</dbReference>
<gene>
    <name evidence="2" type="ORF">LPLAT_LOCUS2262</name>
</gene>
<dbReference type="CDD" id="cd01670">
    <property type="entry name" value="Death"/>
    <property type="match status" value="1"/>
</dbReference>
<protein>
    <recommendedName>
        <fullName evidence="1">Death domain-containing protein</fullName>
    </recommendedName>
</protein>
<sequence length="254" mass="29959">MMLDRYSLLRQEFLSIAEPFIDSNVLDELKQNYAHNIDSKRKLSKVTDLQMLIRLLEKRDIISYDKIEPLRYIAKRFIGDSNLESSLHDYENWLGTVPLLHLYNMYQSDEVSTSSISISESPSSSNLSQSTTERSAESLSQITQTLHCCLEQEERNNNRRKLLQQTVLLQLKDRLGRSWRDVARHLDIRECEIDAVQSKYPYNLKEQSYEILQIYISQSDKEQWAINLIRALEKGRRRDLKEFVEELVLKNKNI</sequence>
<dbReference type="SMART" id="SM00005">
    <property type="entry name" value="DEATH"/>
    <property type="match status" value="1"/>
</dbReference>
<name>A0AAV2N7H4_9HYME</name>